<gene>
    <name evidence="7" type="ORF">UW37_C0020G0018</name>
</gene>
<dbReference type="GO" id="GO:0003677">
    <property type="term" value="F:DNA binding"/>
    <property type="evidence" value="ECO:0007669"/>
    <property type="project" value="InterPro"/>
</dbReference>
<dbReference type="CDD" id="cd17932">
    <property type="entry name" value="DEXQc_UvrD"/>
    <property type="match status" value="1"/>
</dbReference>
<dbReference type="PANTHER" id="PTHR11070:SF2">
    <property type="entry name" value="ATP-DEPENDENT DNA HELICASE SRS2"/>
    <property type="match status" value="1"/>
</dbReference>
<dbReference type="PROSITE" id="PS51198">
    <property type="entry name" value="UVRD_HELICASE_ATP_BIND"/>
    <property type="match status" value="1"/>
</dbReference>
<dbReference type="Pfam" id="PF00580">
    <property type="entry name" value="UvrD-helicase"/>
    <property type="match status" value="1"/>
</dbReference>
<dbReference type="GO" id="GO:0000725">
    <property type="term" value="P:recombinational repair"/>
    <property type="evidence" value="ECO:0007669"/>
    <property type="project" value="TreeGrafter"/>
</dbReference>
<dbReference type="Proteomes" id="UP000034063">
    <property type="component" value="Unassembled WGS sequence"/>
</dbReference>
<reference evidence="7 8" key="1">
    <citation type="journal article" date="2015" name="Nature">
        <title>rRNA introns, odd ribosomes, and small enigmatic genomes across a large radiation of phyla.</title>
        <authorList>
            <person name="Brown C.T."/>
            <person name="Hug L.A."/>
            <person name="Thomas B.C."/>
            <person name="Sharon I."/>
            <person name="Castelle C.J."/>
            <person name="Singh A."/>
            <person name="Wilkins M.J."/>
            <person name="Williams K.H."/>
            <person name="Banfield J.F."/>
        </authorList>
    </citation>
    <scope>NUCLEOTIDE SEQUENCE [LARGE SCALE GENOMIC DNA]</scope>
</reference>
<dbReference type="InterPro" id="IPR014016">
    <property type="entry name" value="UvrD-like_ATP-bd"/>
</dbReference>
<organism evidence="7 8">
    <name type="scientific">Candidatus Gottesmanbacteria bacterium GW2011_GWA2_44_17</name>
    <dbReference type="NCBI Taxonomy" id="1618444"/>
    <lineage>
        <taxon>Bacteria</taxon>
        <taxon>Candidatus Gottesmaniibacteriota</taxon>
    </lineage>
</organism>
<keyword evidence="2 5" id="KW-0378">Hydrolase</keyword>
<evidence type="ECO:0000256" key="4">
    <source>
        <dbReference type="ARBA" id="ARBA00022840"/>
    </source>
</evidence>
<dbReference type="PATRIC" id="fig|1618444.3.peg.421"/>
<dbReference type="PANTHER" id="PTHR11070">
    <property type="entry name" value="UVRD / RECB / PCRA DNA HELICASE FAMILY MEMBER"/>
    <property type="match status" value="1"/>
</dbReference>
<accession>A0A0G1HH89</accession>
<keyword evidence="4 5" id="KW-0067">ATP-binding</keyword>
<dbReference type="InterPro" id="IPR000212">
    <property type="entry name" value="DNA_helicase_UvrD/REP"/>
</dbReference>
<dbReference type="InterPro" id="IPR027417">
    <property type="entry name" value="P-loop_NTPase"/>
</dbReference>
<proteinExistence type="predicted"/>
<sequence length="112" mass="12392">MPKTFLNELNPPQKLAVTFGNGPLLILAGAGSGKTRALTFRAAYLIQEKGINPNRLLLVTFTNKAAAEMKQRLKKLVGGKLPFCGTFHSFCVKLLRADHRVSKRPFPEPKMN</sequence>
<evidence type="ECO:0000256" key="3">
    <source>
        <dbReference type="ARBA" id="ARBA00022806"/>
    </source>
</evidence>
<evidence type="ECO:0000256" key="2">
    <source>
        <dbReference type="ARBA" id="ARBA00022801"/>
    </source>
</evidence>
<feature type="binding site" evidence="5">
    <location>
        <begin position="28"/>
        <end position="35"/>
    </location>
    <ligand>
        <name>ATP</name>
        <dbReference type="ChEBI" id="CHEBI:30616"/>
    </ligand>
</feature>
<dbReference type="SUPFAM" id="SSF52540">
    <property type="entry name" value="P-loop containing nucleoside triphosphate hydrolases"/>
    <property type="match status" value="1"/>
</dbReference>
<evidence type="ECO:0000259" key="6">
    <source>
        <dbReference type="PROSITE" id="PS51198"/>
    </source>
</evidence>
<evidence type="ECO:0000313" key="7">
    <source>
        <dbReference type="EMBL" id="KKT46641.1"/>
    </source>
</evidence>
<dbReference type="GO" id="GO:0043138">
    <property type="term" value="F:3'-5' DNA helicase activity"/>
    <property type="evidence" value="ECO:0007669"/>
    <property type="project" value="TreeGrafter"/>
</dbReference>
<name>A0A0G1HH89_9BACT</name>
<protein>
    <submittedName>
        <fullName evidence="7">ATP-dependent DNA helicase PcrA</fullName>
    </submittedName>
</protein>
<keyword evidence="3 5" id="KW-0347">Helicase</keyword>
<feature type="domain" description="UvrD-like helicase ATP-binding" evidence="6">
    <location>
        <begin position="7"/>
        <end position="112"/>
    </location>
</feature>
<dbReference type="AlphaFoldDB" id="A0A0G1HH89"/>
<dbReference type="EMBL" id="LCIB01000020">
    <property type="protein sequence ID" value="KKT46641.1"/>
    <property type="molecule type" value="Genomic_DNA"/>
</dbReference>
<keyword evidence="1 5" id="KW-0547">Nucleotide-binding</keyword>
<evidence type="ECO:0000313" key="8">
    <source>
        <dbReference type="Proteomes" id="UP000034063"/>
    </source>
</evidence>
<dbReference type="Gene3D" id="3.40.50.300">
    <property type="entry name" value="P-loop containing nucleotide triphosphate hydrolases"/>
    <property type="match status" value="1"/>
</dbReference>
<comment type="caution">
    <text evidence="7">The sequence shown here is derived from an EMBL/GenBank/DDBJ whole genome shotgun (WGS) entry which is preliminary data.</text>
</comment>
<evidence type="ECO:0000256" key="5">
    <source>
        <dbReference type="PROSITE-ProRule" id="PRU00560"/>
    </source>
</evidence>
<dbReference type="GO" id="GO:0016787">
    <property type="term" value="F:hydrolase activity"/>
    <property type="evidence" value="ECO:0007669"/>
    <property type="project" value="UniProtKB-UniRule"/>
</dbReference>
<dbReference type="GO" id="GO:0005524">
    <property type="term" value="F:ATP binding"/>
    <property type="evidence" value="ECO:0007669"/>
    <property type="project" value="UniProtKB-UniRule"/>
</dbReference>
<evidence type="ECO:0000256" key="1">
    <source>
        <dbReference type="ARBA" id="ARBA00022741"/>
    </source>
</evidence>